<dbReference type="InterPro" id="IPR040170">
    <property type="entry name" value="Cytosol_ACT"/>
</dbReference>
<sequence>MSDVFQKEYHPESLQEKLKTYSADPMIRVVMMPKDTNALGSIFGGVILSQLDLAAGEEARKTAGRNVVTKYINGVDFIAPVKMGDWVSFFTRTEKVGNTSVVVRVLVVAHRGARRARLFEVTEAELVFVAVDDAGKPAPILRAT</sequence>
<dbReference type="SUPFAM" id="SSF54637">
    <property type="entry name" value="Thioesterase/thiol ester dehydrase-isomerase"/>
    <property type="match status" value="1"/>
</dbReference>
<dbReference type="GO" id="GO:0009062">
    <property type="term" value="P:fatty acid catabolic process"/>
    <property type="evidence" value="ECO:0007669"/>
    <property type="project" value="TreeGrafter"/>
</dbReference>
<dbReference type="InterPro" id="IPR006683">
    <property type="entry name" value="Thioestr_dom"/>
</dbReference>
<dbReference type="PANTHER" id="PTHR11049:SF5">
    <property type="entry name" value="ACYL-COA THIOESTER HYDROLASE YCIA"/>
    <property type="match status" value="1"/>
</dbReference>
<dbReference type="InterPro" id="IPR029069">
    <property type="entry name" value="HotDog_dom_sf"/>
</dbReference>
<dbReference type="PROSITE" id="PS51770">
    <property type="entry name" value="HOTDOG_ACOT"/>
    <property type="match status" value="1"/>
</dbReference>
<accession>A0A2Z4FK55</accession>
<dbReference type="GO" id="GO:0005829">
    <property type="term" value="C:cytosol"/>
    <property type="evidence" value="ECO:0007669"/>
    <property type="project" value="TreeGrafter"/>
</dbReference>
<dbReference type="EMBL" id="CP030032">
    <property type="protein sequence ID" value="AWV89357.1"/>
    <property type="molecule type" value="Genomic_DNA"/>
</dbReference>
<evidence type="ECO:0000313" key="3">
    <source>
        <dbReference type="EMBL" id="AWV89357.1"/>
    </source>
</evidence>
<dbReference type="RefSeq" id="WP_111333806.1">
    <property type="nucleotide sequence ID" value="NZ_CP030032.1"/>
</dbReference>
<evidence type="ECO:0000256" key="1">
    <source>
        <dbReference type="ARBA" id="ARBA00010458"/>
    </source>
</evidence>
<evidence type="ECO:0000256" key="2">
    <source>
        <dbReference type="ARBA" id="ARBA00022801"/>
    </source>
</evidence>
<dbReference type="GO" id="GO:0052816">
    <property type="term" value="F:long-chain fatty acyl-CoA hydrolase activity"/>
    <property type="evidence" value="ECO:0007669"/>
    <property type="project" value="TreeGrafter"/>
</dbReference>
<proteinExistence type="inferred from homology"/>
<keyword evidence="4" id="KW-1185">Reference proteome</keyword>
<dbReference type="OrthoDB" id="9809430at2"/>
<dbReference type="Proteomes" id="UP000249799">
    <property type="component" value="Chromosome"/>
</dbReference>
<dbReference type="KEGG" id="bsed:DN745_08415"/>
<comment type="similarity">
    <text evidence="1">Belongs to the acyl coenzyme A hydrolase family.</text>
</comment>
<protein>
    <submittedName>
        <fullName evidence="3">Acyl-CoA thioesterase</fullName>
    </submittedName>
</protein>
<reference evidence="3 4" key="1">
    <citation type="submission" date="2018-06" db="EMBL/GenBank/DDBJ databases">
        <title>Lujinxingia sediminis gen. nov. sp. nov., a new facultative anaerobic member of the class Deltaproteobacteria, and proposal of Lujinxingaceae fam. nov.</title>
        <authorList>
            <person name="Guo L.-Y."/>
            <person name="Li C.-M."/>
            <person name="Wang S."/>
            <person name="Du Z.-J."/>
        </authorList>
    </citation>
    <scope>NUCLEOTIDE SEQUENCE [LARGE SCALE GENOMIC DNA]</scope>
    <source>
        <strain evidence="3 4">FA350</strain>
    </source>
</reference>
<evidence type="ECO:0000313" key="4">
    <source>
        <dbReference type="Proteomes" id="UP000249799"/>
    </source>
</evidence>
<dbReference type="CDD" id="cd03442">
    <property type="entry name" value="BFIT_BACH"/>
    <property type="match status" value="1"/>
</dbReference>
<organism evidence="3 4">
    <name type="scientific">Bradymonas sediminis</name>
    <dbReference type="NCBI Taxonomy" id="1548548"/>
    <lineage>
        <taxon>Bacteria</taxon>
        <taxon>Deltaproteobacteria</taxon>
        <taxon>Bradymonadales</taxon>
        <taxon>Bradymonadaceae</taxon>
        <taxon>Bradymonas</taxon>
    </lineage>
</organism>
<dbReference type="Pfam" id="PF03061">
    <property type="entry name" value="4HBT"/>
    <property type="match status" value="1"/>
</dbReference>
<gene>
    <name evidence="3" type="ORF">DN745_08415</name>
</gene>
<dbReference type="InterPro" id="IPR033120">
    <property type="entry name" value="HOTDOG_ACOT"/>
</dbReference>
<name>A0A2Z4FK55_9DELT</name>
<dbReference type="PANTHER" id="PTHR11049">
    <property type="entry name" value="ACYL COENZYME A THIOESTER HYDROLASE"/>
    <property type="match status" value="1"/>
</dbReference>
<keyword evidence="2" id="KW-0378">Hydrolase</keyword>
<dbReference type="GO" id="GO:0006637">
    <property type="term" value="P:acyl-CoA metabolic process"/>
    <property type="evidence" value="ECO:0007669"/>
    <property type="project" value="TreeGrafter"/>
</dbReference>
<dbReference type="AlphaFoldDB" id="A0A2Z4FK55"/>
<dbReference type="Gene3D" id="3.10.129.10">
    <property type="entry name" value="Hotdog Thioesterase"/>
    <property type="match status" value="1"/>
</dbReference>